<dbReference type="GO" id="GO:0051539">
    <property type="term" value="F:4 iron, 4 sulfur cluster binding"/>
    <property type="evidence" value="ECO:0007669"/>
    <property type="project" value="UniProtKB-KW"/>
</dbReference>
<dbReference type="InterPro" id="IPR034466">
    <property type="entry name" value="Methyltransferase_Class_B"/>
</dbReference>
<dbReference type="InterPro" id="IPR036724">
    <property type="entry name" value="Cobalamin-bd_sf"/>
</dbReference>
<reference evidence="10 11" key="1">
    <citation type="journal article" date="2016" name="Nat. Commun.">
        <title>Thousands of microbial genomes shed light on interconnected biogeochemical processes in an aquifer system.</title>
        <authorList>
            <person name="Anantharaman K."/>
            <person name="Brown C.T."/>
            <person name="Hug L.A."/>
            <person name="Sharon I."/>
            <person name="Castelle C.J."/>
            <person name="Probst A.J."/>
            <person name="Thomas B.C."/>
            <person name="Singh A."/>
            <person name="Wilkins M.J."/>
            <person name="Karaoz U."/>
            <person name="Brodie E.L."/>
            <person name="Williams K.H."/>
            <person name="Hubbard S.S."/>
            <person name="Banfield J.F."/>
        </authorList>
    </citation>
    <scope>NUCLEOTIDE SEQUENCE [LARGE SCALE GENOMIC DNA]</scope>
</reference>
<evidence type="ECO:0000256" key="2">
    <source>
        <dbReference type="ARBA" id="ARBA00022603"/>
    </source>
</evidence>
<dbReference type="GO" id="GO:0031419">
    <property type="term" value="F:cobalamin binding"/>
    <property type="evidence" value="ECO:0007669"/>
    <property type="project" value="InterPro"/>
</dbReference>
<dbReference type="SFLD" id="SFLDS00029">
    <property type="entry name" value="Radical_SAM"/>
    <property type="match status" value="1"/>
</dbReference>
<evidence type="ECO:0000313" key="11">
    <source>
        <dbReference type="Proteomes" id="UP000178526"/>
    </source>
</evidence>
<organism evidence="10 11">
    <name type="scientific">Candidatus Schekmanbacteria bacterium GWA2_38_11</name>
    <dbReference type="NCBI Taxonomy" id="1817876"/>
    <lineage>
        <taxon>Bacteria</taxon>
        <taxon>Candidatus Schekmaniibacteriota</taxon>
    </lineage>
</organism>
<keyword evidence="3" id="KW-0808">Transferase</keyword>
<dbReference type="SMART" id="SM00729">
    <property type="entry name" value="Elp3"/>
    <property type="match status" value="1"/>
</dbReference>
<evidence type="ECO:0000313" key="10">
    <source>
        <dbReference type="EMBL" id="OGL38846.1"/>
    </source>
</evidence>
<evidence type="ECO:0000259" key="9">
    <source>
        <dbReference type="PROSITE" id="PS51918"/>
    </source>
</evidence>
<dbReference type="Pfam" id="PF02310">
    <property type="entry name" value="B12-binding"/>
    <property type="match status" value="1"/>
</dbReference>
<keyword evidence="5" id="KW-0479">Metal-binding</keyword>
<dbReference type="SUPFAM" id="SSF102114">
    <property type="entry name" value="Radical SAM enzymes"/>
    <property type="match status" value="1"/>
</dbReference>
<dbReference type="PROSITE" id="PS51918">
    <property type="entry name" value="RADICAL_SAM"/>
    <property type="match status" value="1"/>
</dbReference>
<evidence type="ECO:0000256" key="7">
    <source>
        <dbReference type="ARBA" id="ARBA00023014"/>
    </source>
</evidence>
<evidence type="ECO:0000256" key="1">
    <source>
        <dbReference type="ARBA" id="ARBA00001966"/>
    </source>
</evidence>
<protein>
    <submittedName>
        <fullName evidence="10">Uncharacterized protein</fullName>
    </submittedName>
</protein>
<dbReference type="GO" id="GO:0046872">
    <property type="term" value="F:metal ion binding"/>
    <property type="evidence" value="ECO:0007669"/>
    <property type="project" value="UniProtKB-KW"/>
</dbReference>
<gene>
    <name evidence="10" type="ORF">A2042_01750</name>
</gene>
<dbReference type="SUPFAM" id="SSF52242">
    <property type="entry name" value="Cobalamin (vitamin B12)-binding domain"/>
    <property type="match status" value="1"/>
</dbReference>
<accession>A0A1F7RBB5</accession>
<dbReference type="PANTHER" id="PTHR43409:SF7">
    <property type="entry name" value="BLL1977 PROTEIN"/>
    <property type="match status" value="1"/>
</dbReference>
<dbReference type="InterPro" id="IPR006638">
    <property type="entry name" value="Elp3/MiaA/NifB-like_rSAM"/>
</dbReference>
<dbReference type="InterPro" id="IPR013785">
    <property type="entry name" value="Aldolase_TIM"/>
</dbReference>
<feature type="domain" description="B12-binding" evidence="8">
    <location>
        <begin position="1"/>
        <end position="126"/>
    </location>
</feature>
<dbReference type="PANTHER" id="PTHR43409">
    <property type="entry name" value="ANAEROBIC MAGNESIUM-PROTOPORPHYRIN IX MONOMETHYL ESTER CYCLASE-RELATED"/>
    <property type="match status" value="1"/>
</dbReference>
<dbReference type="SFLD" id="SFLDG01082">
    <property type="entry name" value="B12-binding_domain_containing"/>
    <property type="match status" value="1"/>
</dbReference>
<dbReference type="CDD" id="cd01335">
    <property type="entry name" value="Radical_SAM"/>
    <property type="match status" value="1"/>
</dbReference>
<dbReference type="InterPro" id="IPR058240">
    <property type="entry name" value="rSAM_sf"/>
</dbReference>
<dbReference type="InterPro" id="IPR007197">
    <property type="entry name" value="rSAM"/>
</dbReference>
<evidence type="ECO:0000256" key="4">
    <source>
        <dbReference type="ARBA" id="ARBA00022691"/>
    </source>
</evidence>
<name>A0A1F7RBB5_9BACT</name>
<dbReference type="PROSITE" id="PS51332">
    <property type="entry name" value="B12_BINDING"/>
    <property type="match status" value="1"/>
</dbReference>
<dbReference type="Proteomes" id="UP000178526">
    <property type="component" value="Unassembled WGS sequence"/>
</dbReference>
<dbReference type="Gene3D" id="3.40.50.280">
    <property type="entry name" value="Cobalamin-binding domain"/>
    <property type="match status" value="1"/>
</dbReference>
<proteinExistence type="predicted"/>
<evidence type="ECO:0000256" key="3">
    <source>
        <dbReference type="ARBA" id="ARBA00022679"/>
    </source>
</evidence>
<keyword evidence="7" id="KW-0411">Iron-sulfur</keyword>
<keyword evidence="6" id="KW-0408">Iron</keyword>
<dbReference type="GO" id="GO:0003824">
    <property type="term" value="F:catalytic activity"/>
    <property type="evidence" value="ECO:0007669"/>
    <property type="project" value="InterPro"/>
</dbReference>
<dbReference type="CDD" id="cd02068">
    <property type="entry name" value="radical_SAM_B12_BD"/>
    <property type="match status" value="1"/>
</dbReference>
<dbReference type="AlphaFoldDB" id="A0A1F7RBB5"/>
<feature type="domain" description="Radical SAM core" evidence="9">
    <location>
        <begin position="164"/>
        <end position="381"/>
    </location>
</feature>
<keyword evidence="4" id="KW-0949">S-adenosyl-L-methionine</keyword>
<evidence type="ECO:0000256" key="6">
    <source>
        <dbReference type="ARBA" id="ARBA00023004"/>
    </source>
</evidence>
<dbReference type="Pfam" id="PF04055">
    <property type="entry name" value="Radical_SAM"/>
    <property type="match status" value="1"/>
</dbReference>
<sequence>MARVAFIQNFWYQYLGVMYISSILKNENHSCEVFIAGGEKKLFDSVKKFNPDILGFYATTGNQKWILETCSRLKRELNCKVVLGGPHPTFFPEIIEDKNVDAICIGEGEYAMQEFCSRFDRGEPLRDIKNLWVKEDGNIYKNPLRPLIDDLDSLPFPDRSLYDKYPSLKDNLSVFTGRGCPFSCTFCYNKSYREIYSGKGKMIRRHSPEWIISELKRLKEKLDLKFVRFDDEVFIINPQWLDELLLLYKKEINLPFTCLLHVKLTKPDVIEKLKNAGCEMAYFGIETGDEELRNKVLKKGFSNDEIIQAAKALKDKNIKIGTYNMLGIPGETVEKAFKTIKLNQFIKTDFPWCSLFQPYPKTEIEEYCRKNKFLKEGYSCDDMSASFFKKCVVENKEKRELENLQRFFHLAIKFPGLEPVIKFLIKFPSNIFFELIFYLTYGYRYIRTYRVSLYRIIITALRSKEYL</sequence>
<dbReference type="SFLD" id="SFLDG01123">
    <property type="entry name" value="methyltransferase_(Class_B)"/>
    <property type="match status" value="1"/>
</dbReference>
<comment type="caution">
    <text evidence="10">The sequence shown here is derived from an EMBL/GenBank/DDBJ whole genome shotgun (WGS) entry which is preliminary data.</text>
</comment>
<keyword evidence="2" id="KW-0489">Methyltransferase</keyword>
<dbReference type="EMBL" id="MGDB01000133">
    <property type="protein sequence ID" value="OGL38846.1"/>
    <property type="molecule type" value="Genomic_DNA"/>
</dbReference>
<dbReference type="InterPro" id="IPR006158">
    <property type="entry name" value="Cobalamin-bd"/>
</dbReference>
<dbReference type="Gene3D" id="3.20.20.70">
    <property type="entry name" value="Aldolase class I"/>
    <property type="match status" value="1"/>
</dbReference>
<dbReference type="InterPro" id="IPR051198">
    <property type="entry name" value="BchE-like"/>
</dbReference>
<comment type="cofactor">
    <cofactor evidence="1">
        <name>[4Fe-4S] cluster</name>
        <dbReference type="ChEBI" id="CHEBI:49883"/>
    </cofactor>
</comment>
<evidence type="ECO:0000256" key="5">
    <source>
        <dbReference type="ARBA" id="ARBA00022723"/>
    </source>
</evidence>
<evidence type="ECO:0000259" key="8">
    <source>
        <dbReference type="PROSITE" id="PS51332"/>
    </source>
</evidence>